<keyword evidence="6" id="KW-0067">ATP-binding</keyword>
<comment type="caution">
    <text evidence="13">The sequence shown here is derived from an EMBL/GenBank/DDBJ whole genome shotgun (WGS) entry which is preliminary data.</text>
</comment>
<dbReference type="Pfam" id="PF00004">
    <property type="entry name" value="AAA"/>
    <property type="match status" value="2"/>
</dbReference>
<dbReference type="GO" id="GO:0005524">
    <property type="term" value="F:ATP binding"/>
    <property type="evidence" value="ECO:0007669"/>
    <property type="project" value="UniProtKB-KW"/>
</dbReference>
<dbReference type="AlphaFoldDB" id="A0AA38H495"/>
<dbReference type="Pfam" id="PF23315">
    <property type="entry name" value="PEX6_4th"/>
    <property type="match status" value="1"/>
</dbReference>
<dbReference type="FunFam" id="3.40.50.300:FF:000109">
    <property type="entry name" value="Peroxisomal biogenesis factor 6"/>
    <property type="match status" value="1"/>
</dbReference>
<dbReference type="EMBL" id="JAKWFO010000008">
    <property type="protein sequence ID" value="KAI9633906.1"/>
    <property type="molecule type" value="Genomic_DNA"/>
</dbReference>
<evidence type="ECO:0000313" key="14">
    <source>
        <dbReference type="Proteomes" id="UP001164286"/>
    </source>
</evidence>
<proteinExistence type="inferred from homology"/>
<feature type="domain" description="AAA+ ATPase" evidence="12">
    <location>
        <begin position="889"/>
        <end position="1029"/>
    </location>
</feature>
<dbReference type="SMART" id="SM00382">
    <property type="entry name" value="AAA"/>
    <property type="match status" value="2"/>
</dbReference>
<dbReference type="InterPro" id="IPR003960">
    <property type="entry name" value="ATPase_AAA_CS"/>
</dbReference>
<dbReference type="PANTHER" id="PTHR23077">
    <property type="entry name" value="AAA-FAMILY ATPASE"/>
    <property type="match status" value="1"/>
</dbReference>
<comment type="similarity">
    <text evidence="2">Belongs to the AAA ATPase family.</text>
</comment>
<evidence type="ECO:0000256" key="2">
    <source>
        <dbReference type="ARBA" id="ARBA00006914"/>
    </source>
</evidence>
<evidence type="ECO:0000256" key="8">
    <source>
        <dbReference type="ARBA" id="ARBA00034811"/>
    </source>
</evidence>
<dbReference type="GeneID" id="77729372"/>
<evidence type="ECO:0000256" key="6">
    <source>
        <dbReference type="ARBA" id="ARBA00022840"/>
    </source>
</evidence>
<evidence type="ECO:0000256" key="9">
    <source>
        <dbReference type="ARBA" id="ARBA00034920"/>
    </source>
</evidence>
<dbReference type="InterPro" id="IPR027417">
    <property type="entry name" value="P-loop_NTPase"/>
</dbReference>
<evidence type="ECO:0000256" key="3">
    <source>
        <dbReference type="ARBA" id="ARBA00022593"/>
    </source>
</evidence>
<name>A0AA38H495_9TREE</name>
<accession>A0AA38H495</accession>
<dbReference type="CDD" id="cd19527">
    <property type="entry name" value="RecA-like_PEX6_r2"/>
    <property type="match status" value="1"/>
</dbReference>
<dbReference type="InterPro" id="IPR003593">
    <property type="entry name" value="AAA+_ATPase"/>
</dbReference>
<gene>
    <name evidence="13" type="ORF">MKK02DRAFT_38578</name>
</gene>
<dbReference type="GO" id="GO:0016887">
    <property type="term" value="F:ATP hydrolysis activity"/>
    <property type="evidence" value="ECO:0007669"/>
    <property type="project" value="InterPro"/>
</dbReference>
<feature type="compositionally biased region" description="Basic and acidic residues" evidence="11">
    <location>
        <begin position="247"/>
        <end position="256"/>
    </location>
</feature>
<dbReference type="InterPro" id="IPR047533">
    <property type="entry name" value="RecA-like_PEX6_r2"/>
</dbReference>
<dbReference type="GO" id="GO:0005778">
    <property type="term" value="C:peroxisomal membrane"/>
    <property type="evidence" value="ECO:0007669"/>
    <property type="project" value="TreeGrafter"/>
</dbReference>
<dbReference type="InterPro" id="IPR050168">
    <property type="entry name" value="AAA_ATPase_domain"/>
</dbReference>
<dbReference type="PANTHER" id="PTHR23077:SF9">
    <property type="entry name" value="PEROXISOMAL ATPASE PEX6"/>
    <property type="match status" value="1"/>
</dbReference>
<reference evidence="13" key="1">
    <citation type="journal article" date="2022" name="G3 (Bethesda)">
        <title>High quality genome of the basidiomycete yeast Dioszegia hungarica PDD-24b-2 isolated from cloud water.</title>
        <authorList>
            <person name="Jarrige D."/>
            <person name="Haridas S."/>
            <person name="Bleykasten-Grosshans C."/>
            <person name="Joly M."/>
            <person name="Nadalig T."/>
            <person name="Sancelme M."/>
            <person name="Vuilleumier S."/>
            <person name="Grigoriev I.V."/>
            <person name="Amato P."/>
            <person name="Bringel F."/>
        </authorList>
    </citation>
    <scope>NUCLEOTIDE SEQUENCE</scope>
    <source>
        <strain evidence="13">PDD-24b-2</strain>
    </source>
</reference>
<dbReference type="InterPro" id="IPR003959">
    <property type="entry name" value="ATPase_AAA_core"/>
</dbReference>
<feature type="region of interest" description="Disordered" evidence="11">
    <location>
        <begin position="240"/>
        <end position="262"/>
    </location>
</feature>
<dbReference type="Proteomes" id="UP001164286">
    <property type="component" value="Unassembled WGS sequence"/>
</dbReference>
<evidence type="ECO:0000256" key="1">
    <source>
        <dbReference type="ARBA" id="ARBA00004370"/>
    </source>
</evidence>
<keyword evidence="7" id="KW-0472">Membrane</keyword>
<dbReference type="GO" id="GO:0005829">
    <property type="term" value="C:cytosol"/>
    <property type="evidence" value="ECO:0007669"/>
    <property type="project" value="TreeGrafter"/>
</dbReference>
<keyword evidence="14" id="KW-1185">Reference proteome</keyword>
<feature type="region of interest" description="Disordered" evidence="11">
    <location>
        <begin position="282"/>
        <end position="338"/>
    </location>
</feature>
<dbReference type="PROSITE" id="PS00674">
    <property type="entry name" value="AAA"/>
    <property type="match status" value="1"/>
</dbReference>
<evidence type="ECO:0000256" key="7">
    <source>
        <dbReference type="ARBA" id="ARBA00023136"/>
    </source>
</evidence>
<dbReference type="SUPFAM" id="SSF52540">
    <property type="entry name" value="P-loop containing nucleoside triphosphate hydrolases"/>
    <property type="match status" value="2"/>
</dbReference>
<evidence type="ECO:0000256" key="4">
    <source>
        <dbReference type="ARBA" id="ARBA00022741"/>
    </source>
</evidence>
<dbReference type="GO" id="GO:0016558">
    <property type="term" value="P:protein import into peroxisome matrix"/>
    <property type="evidence" value="ECO:0007669"/>
    <property type="project" value="TreeGrafter"/>
</dbReference>
<evidence type="ECO:0000256" key="11">
    <source>
        <dbReference type="SAM" id="MobiDB-lite"/>
    </source>
</evidence>
<feature type="domain" description="AAA+ ATPase" evidence="12">
    <location>
        <begin position="616"/>
        <end position="755"/>
    </location>
</feature>
<feature type="compositionally biased region" description="Low complexity" evidence="11">
    <location>
        <begin position="294"/>
        <end position="309"/>
    </location>
</feature>
<dbReference type="Gene3D" id="3.40.50.300">
    <property type="entry name" value="P-loop containing nucleotide triphosphate hydrolases"/>
    <property type="match status" value="2"/>
</dbReference>
<keyword evidence="3" id="KW-0962">Peroxisome biogenesis</keyword>
<evidence type="ECO:0000256" key="10">
    <source>
        <dbReference type="ARBA" id="ARBA00048778"/>
    </source>
</evidence>
<comment type="subcellular location">
    <subcellularLocation>
        <location evidence="1">Membrane</location>
    </subcellularLocation>
</comment>
<dbReference type="Gene3D" id="1.10.8.60">
    <property type="match status" value="2"/>
</dbReference>
<keyword evidence="5 13" id="KW-0378">Hydrolase</keyword>
<dbReference type="RefSeq" id="XP_052943683.1">
    <property type="nucleotide sequence ID" value="XM_053090167.1"/>
</dbReference>
<protein>
    <recommendedName>
        <fullName evidence="8">Peroxisomal ATPase PEX6</fullName>
    </recommendedName>
    <alternativeName>
        <fullName evidence="9">Peroxin-6</fullName>
    </alternativeName>
</protein>
<sequence>MYRIQHSLRAVVEPIPPILAKRLEQPSSSKRPAEQAAYASKELYAALVSARQKQRNTAKRNGHDDTEEEYVGVAVSWPRERRLEGKGKGREGSLVIWVVPVFDDVITEGRVLYVPQQLLPHCATPPLTVSIHLHQPIPLTSVILQPVAESQATAALYSDGDGDLDTIRHHMLDGPGPKHHINGNGNGHHPRPSRIIREGEMLDPSDGPGYRILMLEPVRQGVFSPDTRLIISTTPYVRSAQSNGYDIDDHHSESSHPRTHLSLDDFDPDAFLSASLSLPQPIDIPDGESLPSASLGSLTNGSNTSGSLTPRPGDPQSPVIPVLGPRDEEDTNGNGLETGIRFSAVRSAGPGEGGDEVCWVGVGGLGRAGIFEGDWVYMAGKGEGRLVKVLAWERLDLYDPDLPSDPILIPPDLFRSLFPDPSSSSTDITISPTPFGARTPTLPTAKTITLARIATTEGVDKRYERSWLKGLRRHFAKASGEEGRLVRRGDVLAVPTWQDRPMSEEEGVSDEESDEEGAAAVRTLATAVAYFQVTSLSFDPLVPLDEDFRSSLSSKARAGELGVWADVGGNTRMVLTGVERGRVVAPPPTPASLVATAKLRDLLSSCISRPGMGALLQLSILLQGARGSGKISLIRSLADELGFNVIQVDCFDIIGDTQQNLQGTLQARVDKAKSTAPSIIVLHHIEALAKKSDSAATGRPPTIVKVVEDAVDALRAAAKETGWPCVLMGTVVDPDVVPGELLGVFKQDIAISAPTEVERRNIAENILSESHLAPDVTSSVISSQTAALHAGDLRALIAKAENLAIVRGTTTSSRPALDVRLAGLSLTSADITSALSSARSAYSDSIGAPKIPNVSWDDIGGLAGVKDEILETIQLPLDHPELFASGLKKRSGILLYGPPGTGKTLLAKAVATSCSLNFFSVKGPELLNMYIGESEANVRRVFQRARDAAPCVVFMDELDSVAPKRGNQGDSGGVMDRIVSQLLAELDGMGSSGGGDVFVMGATNRPDLLDSALLRPGRFDRMVYLSPPQTRGEQLSILRALTRKFALHPDLDLGAVVERCGYNLTGADFYALASDAMLGAMTGAAERVDGRIRELEAGRKGMNGDAAGHNGEGMAWPSPLTPQYYLDRMATPEEVQVVVGQEDFFGALARLRPSVSDEEMKHYERVQGEFRGMSMGNGLKAGSGHD</sequence>
<dbReference type="InterPro" id="IPR056995">
    <property type="entry name" value="PEX6_4th_dom"/>
</dbReference>
<evidence type="ECO:0000256" key="5">
    <source>
        <dbReference type="ARBA" id="ARBA00022801"/>
    </source>
</evidence>
<comment type="catalytic activity">
    <reaction evidence="10">
        <text>ATP + H2O = ADP + phosphate + H(+)</text>
        <dbReference type="Rhea" id="RHEA:13065"/>
        <dbReference type="ChEBI" id="CHEBI:15377"/>
        <dbReference type="ChEBI" id="CHEBI:15378"/>
        <dbReference type="ChEBI" id="CHEBI:30616"/>
        <dbReference type="ChEBI" id="CHEBI:43474"/>
        <dbReference type="ChEBI" id="CHEBI:456216"/>
    </reaction>
    <physiologicalReaction direction="left-to-right" evidence="10">
        <dbReference type="Rhea" id="RHEA:13066"/>
    </physiologicalReaction>
</comment>
<evidence type="ECO:0000259" key="12">
    <source>
        <dbReference type="SMART" id="SM00382"/>
    </source>
</evidence>
<organism evidence="13 14">
    <name type="scientific">Dioszegia hungarica</name>
    <dbReference type="NCBI Taxonomy" id="4972"/>
    <lineage>
        <taxon>Eukaryota</taxon>
        <taxon>Fungi</taxon>
        <taxon>Dikarya</taxon>
        <taxon>Basidiomycota</taxon>
        <taxon>Agaricomycotina</taxon>
        <taxon>Tremellomycetes</taxon>
        <taxon>Tremellales</taxon>
        <taxon>Bulleribasidiaceae</taxon>
        <taxon>Dioszegia</taxon>
    </lineage>
</organism>
<keyword evidence="4" id="KW-0547">Nucleotide-binding</keyword>
<evidence type="ECO:0000313" key="13">
    <source>
        <dbReference type="EMBL" id="KAI9633906.1"/>
    </source>
</evidence>